<organism evidence="6 7">
    <name type="scientific">Rahnella sp. (strain Y9602)</name>
    <dbReference type="NCBI Taxonomy" id="2703885"/>
    <lineage>
        <taxon>Bacteria</taxon>
        <taxon>Pseudomonadati</taxon>
        <taxon>Pseudomonadota</taxon>
        <taxon>Gammaproteobacteria</taxon>
        <taxon>Enterobacterales</taxon>
        <taxon>Yersiniaceae</taxon>
        <taxon>Rahnella</taxon>
    </lineage>
</organism>
<dbReference type="InterPro" id="IPR000669">
    <property type="entry name" value="Mannitol_DH"/>
</dbReference>
<dbReference type="KEGG" id="rah:Rahaq_1330"/>
<evidence type="ECO:0000256" key="1">
    <source>
        <dbReference type="ARBA" id="ARBA00023002"/>
    </source>
</evidence>
<comment type="similarity">
    <text evidence="3">Belongs to the mannitol dehydrogenase family. UxuB subfamily.</text>
</comment>
<dbReference type="InterPro" id="IPR036291">
    <property type="entry name" value="NAD(P)-bd_dom_sf"/>
</dbReference>
<dbReference type="InterPro" id="IPR023027">
    <property type="entry name" value="Mannitol_DH_CS"/>
</dbReference>
<dbReference type="Pfam" id="PF08125">
    <property type="entry name" value="Mannitol_dh_C"/>
    <property type="match status" value="1"/>
</dbReference>
<evidence type="ECO:0000256" key="2">
    <source>
        <dbReference type="ARBA" id="ARBA00023027"/>
    </source>
</evidence>
<dbReference type="NCBIfam" id="NF011611">
    <property type="entry name" value="PRK15037.1"/>
    <property type="match status" value="1"/>
</dbReference>
<dbReference type="InterPro" id="IPR050988">
    <property type="entry name" value="Mannitol_DH/Oxidoreductase"/>
</dbReference>
<dbReference type="GO" id="GO:0016616">
    <property type="term" value="F:oxidoreductase activity, acting on the CH-OH group of donors, NAD or NADP as acceptor"/>
    <property type="evidence" value="ECO:0007669"/>
    <property type="project" value="UniProtKB-ARBA"/>
</dbReference>
<dbReference type="PANTHER" id="PTHR43362:SF1">
    <property type="entry name" value="MANNITOL DEHYDROGENASE 2-RELATED"/>
    <property type="match status" value="1"/>
</dbReference>
<dbReference type="PANTHER" id="PTHR43362">
    <property type="entry name" value="MANNITOL DEHYDROGENASE DSF1-RELATED"/>
    <property type="match status" value="1"/>
</dbReference>
<keyword evidence="2" id="KW-0520">NAD</keyword>
<dbReference type="GO" id="GO:0019594">
    <property type="term" value="P:mannitol metabolic process"/>
    <property type="evidence" value="ECO:0007669"/>
    <property type="project" value="InterPro"/>
</dbReference>
<dbReference type="InterPro" id="IPR013328">
    <property type="entry name" value="6PGD_dom2"/>
</dbReference>
<dbReference type="RefSeq" id="WP_013574657.1">
    <property type="nucleotide sequence ID" value="NC_015061.1"/>
</dbReference>
<dbReference type="FunFam" id="3.40.50.720:FF:000129">
    <property type="entry name" value="D-mannonate oxidoreductase"/>
    <property type="match status" value="1"/>
</dbReference>
<sequence length="489" mass="52720">MKTIATASLPAAVSLPAYDRDVLKSRIVHLGFGAFHRAHQALLTNRVLNLQGGDWGICEISLFGNETLIQSLRQQNHLFTVLEKGADGNQAIIIGSAHESVHGGIDGLEAVLEKLTEPQIAIVSLTITEKGYCIEPGTGELDLQNPKIQQDLAGGQAPGTAPGVLVEALRLRHERGLPGFTVLCCDNIPENGLVVKNAVLGMAKARSAELAEWIAGNVSFPSTMVDRIVPAATENTLEEITEALGGVTDPCGIACEPFIQWVVEDHFVAGRPDWEKAGAQMVADVLPFEQMKLRMLNGSHSFLAYLGYLAGYQHINDCMEDANYKAAAHHLMLHEQAPTLSVEGVDLGAYADSLIARYSNPALKHRTWQIAMDGTQKLPQRMLDSIRWHVKNGGSYELLALGVAGWMRYVGGTDDAGQSIEIKDPMAETVAKIVASTEDGEPRVKALLALTGVFGEQLPHEEKVVAAILSAYADLQRIGAKKTVAKYVG</sequence>
<dbReference type="Gene3D" id="3.40.50.720">
    <property type="entry name" value="NAD(P)-binding Rossmann-like Domain"/>
    <property type="match status" value="1"/>
</dbReference>
<dbReference type="Proteomes" id="UP000007257">
    <property type="component" value="Chromosome"/>
</dbReference>
<dbReference type="InterPro" id="IPR013118">
    <property type="entry name" value="Mannitol_DH_C"/>
</dbReference>
<name>A0A0H3F7S3_RAHSY</name>
<dbReference type="AlphaFoldDB" id="A0A0H3F7S3"/>
<dbReference type="SUPFAM" id="SSF51735">
    <property type="entry name" value="NAD(P)-binding Rossmann-fold domains"/>
    <property type="match status" value="1"/>
</dbReference>
<dbReference type="Gene3D" id="1.10.1040.10">
    <property type="entry name" value="N-(1-d-carboxylethyl)-l-norvaline Dehydrogenase, domain 2"/>
    <property type="match status" value="1"/>
</dbReference>
<gene>
    <name evidence="6" type="ordered locus">Rahaq_1330</name>
</gene>
<dbReference type="SUPFAM" id="SSF48179">
    <property type="entry name" value="6-phosphogluconate dehydrogenase C-terminal domain-like"/>
    <property type="match status" value="1"/>
</dbReference>
<dbReference type="PROSITE" id="PS00974">
    <property type="entry name" value="MANNITOL_DHGENASE"/>
    <property type="match status" value="1"/>
</dbReference>
<proteinExistence type="inferred from homology"/>
<accession>A0A0H3F7S3</accession>
<dbReference type="OrthoDB" id="271711at2"/>
<reference evidence="7" key="1">
    <citation type="submission" date="2011-01" db="EMBL/GenBank/DDBJ databases">
        <title>Complete sequence of chromosome of Rahnella sp. Y9602.</title>
        <authorList>
            <consortium name="US DOE Joint Genome Institute"/>
            <person name="Lucas S."/>
            <person name="Copeland A."/>
            <person name="Lapidus A."/>
            <person name="Cheng J.-F."/>
            <person name="Goodwin L."/>
            <person name="Pitluck S."/>
            <person name="Lu M."/>
            <person name="Detter J.C."/>
            <person name="Han C."/>
            <person name="Tapia R."/>
            <person name="Land M."/>
            <person name="Hauser L."/>
            <person name="Kyrpides N."/>
            <person name="Ivanova N."/>
            <person name="Ovchinnikova G."/>
            <person name="Pagani I."/>
            <person name="Sobecky P.A."/>
            <person name="Martinez R.J."/>
            <person name="Woyke T."/>
        </authorList>
    </citation>
    <scope>NUCLEOTIDE SEQUENCE [LARGE SCALE GENOMIC DNA]</scope>
    <source>
        <strain evidence="7">Y9602</strain>
    </source>
</reference>
<reference evidence="6 7" key="2">
    <citation type="journal article" date="2012" name="J. Bacteriol.">
        <title>Complete Genome Sequence of Rahnella sp. Strain Y9602, a Gammaproteobacterium Isolate from Metal- and Radionuclide-Contaminated Soil.</title>
        <authorList>
            <person name="Martinez R.J."/>
            <person name="Bruce D."/>
            <person name="Detter C."/>
            <person name="Goodwin L.A."/>
            <person name="Han J."/>
            <person name="Han C.S."/>
            <person name="Held B."/>
            <person name="Land M.L."/>
            <person name="Mikhailova N."/>
            <person name="Nolan M."/>
            <person name="Pennacchio L."/>
            <person name="Pitluck S."/>
            <person name="Tapia R."/>
            <person name="Woyke T."/>
            <person name="Sobecky P.A."/>
        </authorList>
    </citation>
    <scope>NUCLEOTIDE SEQUENCE [LARGE SCALE GENOMIC DNA]</scope>
    <source>
        <strain evidence="6 7">Y9602</strain>
    </source>
</reference>
<keyword evidence="1" id="KW-0560">Oxidoreductase</keyword>
<evidence type="ECO:0000259" key="4">
    <source>
        <dbReference type="Pfam" id="PF01232"/>
    </source>
</evidence>
<dbReference type="InterPro" id="IPR013131">
    <property type="entry name" value="Mannitol_DH_N"/>
</dbReference>
<protein>
    <submittedName>
        <fullName evidence="6">Mannitol dehydrogenase domain protein</fullName>
    </submittedName>
</protein>
<evidence type="ECO:0000256" key="3">
    <source>
        <dbReference type="ARBA" id="ARBA00061451"/>
    </source>
</evidence>
<dbReference type="PRINTS" id="PR00084">
    <property type="entry name" value="MTLDHDRGNASE"/>
</dbReference>
<feature type="domain" description="Mannitol dehydrogenase N-terminal" evidence="4">
    <location>
        <begin position="26"/>
        <end position="276"/>
    </location>
</feature>
<dbReference type="InterPro" id="IPR008927">
    <property type="entry name" value="6-PGluconate_DH-like_C_sf"/>
</dbReference>
<evidence type="ECO:0000259" key="5">
    <source>
        <dbReference type="Pfam" id="PF08125"/>
    </source>
</evidence>
<feature type="domain" description="Mannitol dehydrogenase C-terminal" evidence="5">
    <location>
        <begin position="284"/>
        <end position="475"/>
    </location>
</feature>
<dbReference type="HOGENOM" id="CLU_027324_0_1_6"/>
<dbReference type="Pfam" id="PF01232">
    <property type="entry name" value="Mannitol_dh"/>
    <property type="match status" value="1"/>
</dbReference>
<dbReference type="eggNOG" id="COG0246">
    <property type="taxonomic scope" value="Bacteria"/>
</dbReference>
<evidence type="ECO:0000313" key="6">
    <source>
        <dbReference type="EMBL" id="ADW72953.1"/>
    </source>
</evidence>
<evidence type="ECO:0000313" key="7">
    <source>
        <dbReference type="Proteomes" id="UP000007257"/>
    </source>
</evidence>
<dbReference type="EMBL" id="CP002505">
    <property type="protein sequence ID" value="ADW72953.1"/>
    <property type="molecule type" value="Genomic_DNA"/>
</dbReference>